<feature type="non-terminal residue" evidence="2">
    <location>
        <position position="87"/>
    </location>
</feature>
<dbReference type="GO" id="GO:0003677">
    <property type="term" value="F:DNA binding"/>
    <property type="evidence" value="ECO:0007669"/>
    <property type="project" value="InterPro"/>
</dbReference>
<keyword evidence="3" id="KW-1185">Reference proteome</keyword>
<dbReference type="SUPFAM" id="SSF46689">
    <property type="entry name" value="Homeodomain-like"/>
    <property type="match status" value="1"/>
</dbReference>
<reference evidence="2" key="1">
    <citation type="submission" date="2022-03" db="EMBL/GenBank/DDBJ databases">
        <authorList>
            <person name="Alioto T."/>
            <person name="Alioto T."/>
            <person name="Gomez Garrido J."/>
        </authorList>
    </citation>
    <scope>NUCLEOTIDE SEQUENCE</scope>
</reference>
<dbReference type="Pfam" id="PF04218">
    <property type="entry name" value="CENP-B_N"/>
    <property type="match status" value="1"/>
</dbReference>
<accession>A0AAD1RF09</accession>
<organism evidence="2 3">
    <name type="scientific">Pelobates cultripes</name>
    <name type="common">Western spadefoot toad</name>
    <dbReference type="NCBI Taxonomy" id="61616"/>
    <lineage>
        <taxon>Eukaryota</taxon>
        <taxon>Metazoa</taxon>
        <taxon>Chordata</taxon>
        <taxon>Craniata</taxon>
        <taxon>Vertebrata</taxon>
        <taxon>Euteleostomi</taxon>
        <taxon>Amphibia</taxon>
        <taxon>Batrachia</taxon>
        <taxon>Anura</taxon>
        <taxon>Pelobatoidea</taxon>
        <taxon>Pelobatidae</taxon>
        <taxon>Pelobates</taxon>
    </lineage>
</organism>
<gene>
    <name evidence="2" type="ORF">PECUL_23A001404</name>
</gene>
<name>A0AAD1RF09_PELCU</name>
<dbReference type="EMBL" id="OW240913">
    <property type="protein sequence ID" value="CAH2251823.1"/>
    <property type="molecule type" value="Genomic_DNA"/>
</dbReference>
<feature type="non-terminal residue" evidence="2">
    <location>
        <position position="1"/>
    </location>
</feature>
<feature type="domain" description="HTH psq-type" evidence="1">
    <location>
        <begin position="7"/>
        <end position="47"/>
    </location>
</feature>
<dbReference type="AlphaFoldDB" id="A0AAD1RF09"/>
<sequence>KKKMILLEDKKKIIRKLEGGMQLTDLAKAYGRSASTIDTILKTKEKITGRDAAKGVTRVSKQWPPVLEEVEKLLLLWIEQKQCAGDS</sequence>
<protein>
    <submittedName>
        <fullName evidence="2">Tigger transposable element-derived 1-like</fullName>
    </submittedName>
</protein>
<dbReference type="Proteomes" id="UP001295444">
    <property type="component" value="Chromosome 02"/>
</dbReference>
<proteinExistence type="predicted"/>
<evidence type="ECO:0000313" key="3">
    <source>
        <dbReference type="Proteomes" id="UP001295444"/>
    </source>
</evidence>
<evidence type="ECO:0000313" key="2">
    <source>
        <dbReference type="EMBL" id="CAH2251823.1"/>
    </source>
</evidence>
<dbReference type="Gene3D" id="1.10.10.60">
    <property type="entry name" value="Homeodomain-like"/>
    <property type="match status" value="1"/>
</dbReference>
<evidence type="ECO:0000259" key="1">
    <source>
        <dbReference type="Pfam" id="PF04218"/>
    </source>
</evidence>
<dbReference type="InterPro" id="IPR007889">
    <property type="entry name" value="HTH_Psq"/>
</dbReference>
<dbReference type="InterPro" id="IPR009057">
    <property type="entry name" value="Homeodomain-like_sf"/>
</dbReference>